<organism evidence="2 3">
    <name type="scientific">Candidatus Schekmanbacteria bacterium RIFCSPLOWO2_12_FULL_38_15</name>
    <dbReference type="NCBI Taxonomy" id="1817883"/>
    <lineage>
        <taxon>Bacteria</taxon>
        <taxon>Candidatus Schekmaniibacteriota</taxon>
    </lineage>
</organism>
<proteinExistence type="predicted"/>
<name>A0A1F7SJQ5_9BACT</name>
<feature type="chain" id="PRO_5009532394" evidence="1">
    <location>
        <begin position="23"/>
        <end position="158"/>
    </location>
</feature>
<evidence type="ECO:0000313" key="3">
    <source>
        <dbReference type="Proteomes" id="UP000178082"/>
    </source>
</evidence>
<dbReference type="AlphaFoldDB" id="A0A1F7SJQ5"/>
<dbReference type="Proteomes" id="UP000178082">
    <property type="component" value="Unassembled WGS sequence"/>
</dbReference>
<gene>
    <name evidence="2" type="ORF">A3G31_08120</name>
</gene>
<reference evidence="2 3" key="1">
    <citation type="journal article" date="2016" name="Nat. Commun.">
        <title>Thousands of microbial genomes shed light on interconnected biogeochemical processes in an aquifer system.</title>
        <authorList>
            <person name="Anantharaman K."/>
            <person name="Brown C.T."/>
            <person name="Hug L.A."/>
            <person name="Sharon I."/>
            <person name="Castelle C.J."/>
            <person name="Probst A.J."/>
            <person name="Thomas B.C."/>
            <person name="Singh A."/>
            <person name="Wilkins M.J."/>
            <person name="Karaoz U."/>
            <person name="Brodie E.L."/>
            <person name="Williams K.H."/>
            <person name="Hubbard S.S."/>
            <person name="Banfield J.F."/>
        </authorList>
    </citation>
    <scope>NUCLEOTIDE SEQUENCE [LARGE SCALE GENOMIC DNA]</scope>
</reference>
<sequence length="158" mass="17633">MKNIKIMIFFILLMSTAALLNAETLKAVVIDGNTLFNNAYSPQNKPYTEEELVVAKTNAERGGKLFLLTKDGTLYYPAPKKGEKSAIFLNQNMNAPRITRIFGKELQAQINAQNKKKFTWLTLVHVVGNEVEITGDIYPGYSGVKGIHIKTIKCDKVP</sequence>
<keyword evidence="1" id="KW-0732">Signal</keyword>
<comment type="caution">
    <text evidence="2">The sequence shown here is derived from an EMBL/GenBank/DDBJ whole genome shotgun (WGS) entry which is preliminary data.</text>
</comment>
<feature type="signal peptide" evidence="1">
    <location>
        <begin position="1"/>
        <end position="22"/>
    </location>
</feature>
<protein>
    <submittedName>
        <fullName evidence="2">Uncharacterized protein</fullName>
    </submittedName>
</protein>
<dbReference type="EMBL" id="MGDI01000025">
    <property type="protein sequence ID" value="OGL53454.1"/>
    <property type="molecule type" value="Genomic_DNA"/>
</dbReference>
<evidence type="ECO:0000313" key="2">
    <source>
        <dbReference type="EMBL" id="OGL53454.1"/>
    </source>
</evidence>
<evidence type="ECO:0000256" key="1">
    <source>
        <dbReference type="SAM" id="SignalP"/>
    </source>
</evidence>
<accession>A0A1F7SJQ5</accession>